<proteinExistence type="inferred from homology"/>
<dbReference type="GO" id="GO:0042597">
    <property type="term" value="C:periplasmic space"/>
    <property type="evidence" value="ECO:0007669"/>
    <property type="project" value="UniProtKB-ARBA"/>
</dbReference>
<dbReference type="Gene3D" id="3.10.105.10">
    <property type="entry name" value="Dipeptide-binding Protein, Domain 3"/>
    <property type="match status" value="1"/>
</dbReference>
<accession>A0A480A0P4</accession>
<dbReference type="Gene3D" id="3.40.190.10">
    <property type="entry name" value="Periplasmic binding protein-like II"/>
    <property type="match status" value="1"/>
</dbReference>
<keyword evidence="4 5" id="KW-0732">Signal</keyword>
<reference evidence="8" key="1">
    <citation type="submission" date="2019-02" db="EMBL/GenBank/DDBJ databases">
        <title>Draft genome sequence of Sphaerospermopsis reniformis NIES-1949.</title>
        <authorList>
            <person name="Yamaguchi H."/>
            <person name="Suzuki S."/>
            <person name="Kawachi M."/>
        </authorList>
    </citation>
    <scope>NUCLEOTIDE SEQUENCE [LARGE SCALE GENOMIC DNA]</scope>
    <source>
        <strain evidence="8">NIES-1949</strain>
    </source>
</reference>
<dbReference type="PANTHER" id="PTHR30290:SF10">
    <property type="entry name" value="PERIPLASMIC OLIGOPEPTIDE-BINDING PROTEIN-RELATED"/>
    <property type="match status" value="1"/>
</dbReference>
<dbReference type="InterPro" id="IPR030678">
    <property type="entry name" value="Peptide/Ni-bd"/>
</dbReference>
<evidence type="ECO:0000313" key="7">
    <source>
        <dbReference type="EMBL" id="GCL37406.1"/>
    </source>
</evidence>
<dbReference type="Gene3D" id="3.90.76.10">
    <property type="entry name" value="Dipeptide-binding Protein, Domain 1"/>
    <property type="match status" value="1"/>
</dbReference>
<comment type="subcellular location">
    <subcellularLocation>
        <location evidence="1">Cell envelope</location>
    </subcellularLocation>
</comment>
<evidence type="ECO:0000256" key="5">
    <source>
        <dbReference type="SAM" id="SignalP"/>
    </source>
</evidence>
<comment type="caution">
    <text evidence="7">The sequence shown here is derived from an EMBL/GenBank/DDBJ whole genome shotgun (WGS) entry which is preliminary data.</text>
</comment>
<dbReference type="InterPro" id="IPR039424">
    <property type="entry name" value="SBP_5"/>
</dbReference>
<feature type="domain" description="Solute-binding protein family 5" evidence="6">
    <location>
        <begin position="98"/>
        <end position="463"/>
    </location>
</feature>
<evidence type="ECO:0000259" key="6">
    <source>
        <dbReference type="Pfam" id="PF00496"/>
    </source>
</evidence>
<dbReference type="GO" id="GO:1904680">
    <property type="term" value="F:peptide transmembrane transporter activity"/>
    <property type="evidence" value="ECO:0007669"/>
    <property type="project" value="TreeGrafter"/>
</dbReference>
<dbReference type="PANTHER" id="PTHR30290">
    <property type="entry name" value="PERIPLASMIC BINDING COMPONENT OF ABC TRANSPORTER"/>
    <property type="match status" value="1"/>
</dbReference>
<comment type="similarity">
    <text evidence="2">Belongs to the bacterial solute-binding protein 5 family.</text>
</comment>
<gene>
    <name evidence="7" type="ORF">SR1949_25150</name>
</gene>
<keyword evidence="3" id="KW-0813">Transport</keyword>
<evidence type="ECO:0000256" key="3">
    <source>
        <dbReference type="ARBA" id="ARBA00022448"/>
    </source>
</evidence>
<dbReference type="GO" id="GO:0015833">
    <property type="term" value="P:peptide transport"/>
    <property type="evidence" value="ECO:0007669"/>
    <property type="project" value="TreeGrafter"/>
</dbReference>
<sequence>MLITGFFRSIRRLGKVTKFLSLFSLCFLLAVSCTLSPQPTTPPSPGAVNTPAGDGRITIGTTAKPRTLDPADAYELASLGLVFNMSDRLYTYEPGSTEIKPQLATALPKVSEDGLTYTIPLREGVVFHDDTPFNAKAMAFSIQRFIENKGKPSFLLSDTIESVKATGDYELTIKLKKPFAAFPALLAFSGVCPVSPKAYELGAGKFQPNTFVGTGPYKLAQYGTDSLRLDVFEKYWGEKPANKGVNVQIQTSPVNLFNAFKTGAVDVAYLSLQPDQIRSLEDGAKNGDWQAITAQGSVVSYMVLNRNQQPLDKPEVRSAIASLVDRPLLNERVLYGQADPLYSMIPTTFNVSQPLFKEKYGDGKFEEAKKLLTTAGFSKEKPAQIQVWYPASSPTRSLAAQTLKSLADTKMDGILQLEVKTVEGATFFKEISKGSYPIALLDWYPDFLDPDNYVQPFLSCEKGSEAKGCEDGGSQTQGSFYYSETMNKLIDQQRQEQNPETRKKIFTDIQNLVLTDVPYVPLWQNKDYVFAQKGVIDVKLDPTQNLIYRTIKK</sequence>
<dbReference type="CDD" id="cd08519">
    <property type="entry name" value="PBP2_NikA_DppA_OppA_like_20"/>
    <property type="match status" value="1"/>
</dbReference>
<dbReference type="GO" id="GO:0043190">
    <property type="term" value="C:ATP-binding cassette (ABC) transporter complex"/>
    <property type="evidence" value="ECO:0007669"/>
    <property type="project" value="InterPro"/>
</dbReference>
<dbReference type="SUPFAM" id="SSF53850">
    <property type="entry name" value="Periplasmic binding protein-like II"/>
    <property type="match status" value="1"/>
</dbReference>
<organism evidence="7 8">
    <name type="scientific">Sphaerospermopsis reniformis</name>
    <dbReference type="NCBI Taxonomy" id="531300"/>
    <lineage>
        <taxon>Bacteria</taxon>
        <taxon>Bacillati</taxon>
        <taxon>Cyanobacteriota</taxon>
        <taxon>Cyanophyceae</taxon>
        <taxon>Nostocales</taxon>
        <taxon>Aphanizomenonaceae</taxon>
        <taxon>Sphaerospermopsis</taxon>
    </lineage>
</organism>
<protein>
    <submittedName>
        <fullName evidence="7">Family 1 extracellular solute-binding protein</fullName>
    </submittedName>
</protein>
<dbReference type="RefSeq" id="WP_137667613.1">
    <property type="nucleotide sequence ID" value="NZ_BJCE01000076.1"/>
</dbReference>
<evidence type="ECO:0000256" key="2">
    <source>
        <dbReference type="ARBA" id="ARBA00005695"/>
    </source>
</evidence>
<evidence type="ECO:0000256" key="4">
    <source>
        <dbReference type="ARBA" id="ARBA00022729"/>
    </source>
</evidence>
<dbReference type="AlphaFoldDB" id="A0A480A0P4"/>
<evidence type="ECO:0000256" key="1">
    <source>
        <dbReference type="ARBA" id="ARBA00004196"/>
    </source>
</evidence>
<name>A0A480A0P4_9CYAN</name>
<dbReference type="Proteomes" id="UP000300142">
    <property type="component" value="Unassembled WGS sequence"/>
</dbReference>
<dbReference type="InterPro" id="IPR000914">
    <property type="entry name" value="SBP_5_dom"/>
</dbReference>
<dbReference type="EMBL" id="BJCE01000076">
    <property type="protein sequence ID" value="GCL37406.1"/>
    <property type="molecule type" value="Genomic_DNA"/>
</dbReference>
<dbReference type="Pfam" id="PF00496">
    <property type="entry name" value="SBP_bac_5"/>
    <property type="match status" value="1"/>
</dbReference>
<dbReference type="PIRSF" id="PIRSF002741">
    <property type="entry name" value="MppA"/>
    <property type="match status" value="1"/>
</dbReference>
<dbReference type="GO" id="GO:0030313">
    <property type="term" value="C:cell envelope"/>
    <property type="evidence" value="ECO:0007669"/>
    <property type="project" value="UniProtKB-SubCell"/>
</dbReference>
<keyword evidence="8" id="KW-1185">Reference proteome</keyword>
<feature type="signal peptide" evidence="5">
    <location>
        <begin position="1"/>
        <end position="37"/>
    </location>
</feature>
<evidence type="ECO:0000313" key="8">
    <source>
        <dbReference type="Proteomes" id="UP000300142"/>
    </source>
</evidence>
<feature type="chain" id="PRO_5019848243" evidence="5">
    <location>
        <begin position="38"/>
        <end position="553"/>
    </location>
</feature>